<dbReference type="GO" id="GO:0005524">
    <property type="term" value="F:ATP binding"/>
    <property type="evidence" value="ECO:0007669"/>
    <property type="project" value="InterPro"/>
</dbReference>
<dbReference type="CDD" id="cd02028">
    <property type="entry name" value="UMPK_like"/>
    <property type="match status" value="1"/>
</dbReference>
<dbReference type="PANTHER" id="PTHR10285">
    <property type="entry name" value="URIDINE KINASE"/>
    <property type="match status" value="1"/>
</dbReference>
<dbReference type="InterPro" id="IPR018163">
    <property type="entry name" value="Thr/Ala-tRNA-synth_IIc_edit"/>
</dbReference>
<dbReference type="AlphaFoldDB" id="A0A2P7PYW1"/>
<name>A0A2P7PYW1_9FIRM</name>
<dbReference type="InterPro" id="IPR027417">
    <property type="entry name" value="P-loop_NTPase"/>
</dbReference>
<dbReference type="InterPro" id="IPR006083">
    <property type="entry name" value="PRK/URK"/>
</dbReference>
<proteinExistence type="predicted"/>
<dbReference type="Gene3D" id="3.40.50.300">
    <property type="entry name" value="P-loop containing nucleotide triphosphate hydrolases"/>
    <property type="match status" value="1"/>
</dbReference>
<dbReference type="SUPFAM" id="SSF55186">
    <property type="entry name" value="ThrRS/AlaRS common domain"/>
    <property type="match status" value="1"/>
</dbReference>
<evidence type="ECO:0000313" key="2">
    <source>
        <dbReference type="EMBL" id="PSJ30894.1"/>
    </source>
</evidence>
<organism evidence="2 3">
    <name type="scientific">Peptostreptococcus russellii</name>
    <dbReference type="NCBI Taxonomy" id="215200"/>
    <lineage>
        <taxon>Bacteria</taxon>
        <taxon>Bacillati</taxon>
        <taxon>Bacillota</taxon>
        <taxon>Clostridia</taxon>
        <taxon>Peptostreptococcales</taxon>
        <taxon>Peptostreptococcaceae</taxon>
        <taxon>Peptostreptococcus</taxon>
    </lineage>
</organism>
<dbReference type="Pfam" id="PF00485">
    <property type="entry name" value="PRK"/>
    <property type="match status" value="1"/>
</dbReference>
<keyword evidence="3" id="KW-1185">Reference proteome</keyword>
<dbReference type="Proteomes" id="UP000241434">
    <property type="component" value="Unassembled WGS sequence"/>
</dbReference>
<gene>
    <name evidence="2" type="ORF">UF10_08525</name>
</gene>
<sequence>MKALKFVVDGVILEIEKESIKLSEIAKMLEDRYEGHICMGVINNKLYDLNRTLYRGCEIKFIDTTEVEGDRMYFRGLSLLLMLACRDLYHGSKVYIKHSIGDGLYCVVEDMPKLTDKDIKDIENKMLEYVKEDHEIICRYLPNDQAIEKFSKLGRFEKAEILKYRTEDLTKVYECCGYFDYFYGYMYPSTGYLKDLGVAKMADGLVILGPDKGIKGTVTSFKEMSKLSDVYRESETWSEALGIDTVVDLNRIIENNLYGEMIRTVEALHEKKIAEIADTIVKSNKKIILIAAPSSSGKTSFAHRLSTQLRVNGLHTLAISLDDYFVNRVDTPRNEDGDPDYESIESIDINRFNNDLNKLLAGEEIEKIKFDFMDGVRVYTGEKISIDEKQPIILEGIHGLNPILTKSIEESLKFRIYISVITQVNLDDHNRIPTTDLRLLRRMVRDYNFRGMDAETTMDIWPSVRRGEKKNIFPYQEQADVMFNSASVYEIPVLKNQAIKILKEVNETSRHHLEAVRLRKLLQYFDELNDIGDIGPTAIIREFIGGSRIV</sequence>
<evidence type="ECO:0000259" key="1">
    <source>
        <dbReference type="Pfam" id="PF00485"/>
    </source>
</evidence>
<dbReference type="SUPFAM" id="SSF52540">
    <property type="entry name" value="P-loop containing nucleoside triphosphate hydrolases"/>
    <property type="match status" value="1"/>
</dbReference>
<comment type="caution">
    <text evidence="2">The sequence shown here is derived from an EMBL/GenBank/DDBJ whole genome shotgun (WGS) entry which is preliminary data.</text>
</comment>
<dbReference type="Gene3D" id="3.30.980.10">
    <property type="entry name" value="Threonyl-trna Synthetase, Chain A, domain 2"/>
    <property type="match status" value="1"/>
</dbReference>
<dbReference type="EMBL" id="JYGE01000007">
    <property type="protein sequence ID" value="PSJ30894.1"/>
    <property type="molecule type" value="Genomic_DNA"/>
</dbReference>
<reference evidence="2" key="1">
    <citation type="thesis" date="2015" institute="Rutgers" country="The State University of New Jersey, 14 College Farm Rd., New Brunswick, NJ, USA">
        <title>Ammonia toxicity in bacteria and its implications for treatment of and resource recovery from highly nitrogenous organic wastes.</title>
        <authorList>
            <person name="Luther A.K."/>
        </authorList>
    </citation>
    <scope>NUCLEOTIDE SEQUENCE</scope>
    <source>
        <strain evidence="2">RT-10B</strain>
    </source>
</reference>
<evidence type="ECO:0000313" key="3">
    <source>
        <dbReference type="Proteomes" id="UP000241434"/>
    </source>
</evidence>
<dbReference type="OrthoDB" id="9764644at2"/>
<dbReference type="RefSeq" id="WP_106777388.1">
    <property type="nucleotide sequence ID" value="NZ_JBGGGQ010000003.1"/>
</dbReference>
<feature type="domain" description="Phosphoribulokinase/uridine kinase" evidence="1">
    <location>
        <begin position="287"/>
        <end position="489"/>
    </location>
</feature>
<accession>A0A2P7PYW1</accession>
<protein>
    <submittedName>
        <fullName evidence="2">ATPase AAA</fullName>
    </submittedName>
</protein>
<dbReference type="GO" id="GO:0016301">
    <property type="term" value="F:kinase activity"/>
    <property type="evidence" value="ECO:0007669"/>
    <property type="project" value="InterPro"/>
</dbReference>